<protein>
    <submittedName>
        <fullName evidence="1">Uncharacterized protein</fullName>
    </submittedName>
</protein>
<proteinExistence type="predicted"/>
<dbReference type="AlphaFoldDB" id="A0A224YKB1"/>
<organism evidence="1">
    <name type="scientific">Rhipicephalus zambeziensis</name>
    <dbReference type="NCBI Taxonomy" id="60191"/>
    <lineage>
        <taxon>Eukaryota</taxon>
        <taxon>Metazoa</taxon>
        <taxon>Ecdysozoa</taxon>
        <taxon>Arthropoda</taxon>
        <taxon>Chelicerata</taxon>
        <taxon>Arachnida</taxon>
        <taxon>Acari</taxon>
        <taxon>Parasitiformes</taxon>
        <taxon>Ixodida</taxon>
        <taxon>Ixodoidea</taxon>
        <taxon>Ixodidae</taxon>
        <taxon>Rhipicephalinae</taxon>
        <taxon>Rhipicephalus</taxon>
        <taxon>Rhipicephalus</taxon>
    </lineage>
</organism>
<dbReference type="EMBL" id="GFPF01003487">
    <property type="protein sequence ID" value="MAA14633.1"/>
    <property type="molecule type" value="Transcribed_RNA"/>
</dbReference>
<accession>A0A224YKB1</accession>
<evidence type="ECO:0000313" key="1">
    <source>
        <dbReference type="EMBL" id="MAA14633.1"/>
    </source>
</evidence>
<sequence>MSLLSKGVMTTPTTLRHHQQRLGYHHYWYTRASSSSATAWRTNFEDHGARIPSACIGYIATCKGLGSTVRCLLLQHRSESPGEGTNALHLVDHVTEKSNLVVGSFPTPGLISCWSALLCPVFAANNSSASACWLPISYSCVKSWKPRNVLPL</sequence>
<reference evidence="1" key="1">
    <citation type="journal article" date="2017" name="Parasit. Vectors">
        <title>Sialotranscriptomics of Rhipicephalus zambeziensis reveals intricate expression profiles of secretory proteins and suggests tight temporal transcriptional regulation during blood-feeding.</title>
        <authorList>
            <person name="de Castro M.H."/>
            <person name="de Klerk D."/>
            <person name="Pienaar R."/>
            <person name="Rees D.J.G."/>
            <person name="Mans B.J."/>
        </authorList>
    </citation>
    <scope>NUCLEOTIDE SEQUENCE</scope>
    <source>
        <tissue evidence="1">Salivary glands</tissue>
    </source>
</reference>
<name>A0A224YKB1_9ACAR</name>